<name>A0A369JWD8_HYPMA</name>
<evidence type="ECO:0000313" key="1">
    <source>
        <dbReference type="EMBL" id="RDB23016.1"/>
    </source>
</evidence>
<reference evidence="1" key="1">
    <citation type="submission" date="2018-04" db="EMBL/GenBank/DDBJ databases">
        <title>Whole genome sequencing of Hypsizygus marmoreus.</title>
        <authorList>
            <person name="Choi I.-G."/>
            <person name="Min B."/>
            <person name="Kim J.-G."/>
            <person name="Kim S."/>
            <person name="Oh Y.-L."/>
            <person name="Kong W.-S."/>
            <person name="Park H."/>
            <person name="Jeong J."/>
            <person name="Song E.-S."/>
        </authorList>
    </citation>
    <scope>NUCLEOTIDE SEQUENCE [LARGE SCALE GENOMIC DNA]</scope>
    <source>
        <strain evidence="1">51987-8</strain>
    </source>
</reference>
<protein>
    <submittedName>
        <fullName evidence="1">Uncharacterized protein</fullName>
    </submittedName>
</protein>
<sequence length="106" mass="12110">MNAPARTGYQAERTRQVSFIQHSSPEIRYQRVASKGSQCRQPFTQVNQQRRDDTPRVTQKTTQRGIMPMFGGTPCCDALITDPTTRLLFINDVLNEILGFIFDECL</sequence>
<dbReference type="EMBL" id="LUEZ02000048">
    <property type="protein sequence ID" value="RDB23016.1"/>
    <property type="molecule type" value="Genomic_DNA"/>
</dbReference>
<accession>A0A369JWD8</accession>
<dbReference type="AlphaFoldDB" id="A0A369JWD8"/>
<gene>
    <name evidence="1" type="ORF">Hypma_009763</name>
</gene>
<comment type="caution">
    <text evidence="1">The sequence shown here is derived from an EMBL/GenBank/DDBJ whole genome shotgun (WGS) entry which is preliminary data.</text>
</comment>
<evidence type="ECO:0000313" key="2">
    <source>
        <dbReference type="Proteomes" id="UP000076154"/>
    </source>
</evidence>
<dbReference type="Proteomes" id="UP000076154">
    <property type="component" value="Unassembled WGS sequence"/>
</dbReference>
<proteinExistence type="predicted"/>
<keyword evidence="2" id="KW-1185">Reference proteome</keyword>
<dbReference type="InParanoid" id="A0A369JWD8"/>
<organism evidence="1 2">
    <name type="scientific">Hypsizygus marmoreus</name>
    <name type="common">White beech mushroom</name>
    <name type="synonym">Agaricus marmoreus</name>
    <dbReference type="NCBI Taxonomy" id="39966"/>
    <lineage>
        <taxon>Eukaryota</taxon>
        <taxon>Fungi</taxon>
        <taxon>Dikarya</taxon>
        <taxon>Basidiomycota</taxon>
        <taxon>Agaricomycotina</taxon>
        <taxon>Agaricomycetes</taxon>
        <taxon>Agaricomycetidae</taxon>
        <taxon>Agaricales</taxon>
        <taxon>Tricholomatineae</taxon>
        <taxon>Lyophyllaceae</taxon>
        <taxon>Hypsizygus</taxon>
    </lineage>
</organism>